<keyword evidence="6 10" id="KW-0460">Magnesium</keyword>
<dbReference type="CDD" id="cd07033">
    <property type="entry name" value="TPP_PYR_DXS_TK_like"/>
    <property type="match status" value="1"/>
</dbReference>
<dbReference type="PROSITE" id="PS00801">
    <property type="entry name" value="TRANSKETOLASE_1"/>
    <property type="match status" value="1"/>
</dbReference>
<feature type="domain" description="Transketolase-like pyrimidine-binding" evidence="11">
    <location>
        <begin position="318"/>
        <end position="482"/>
    </location>
</feature>
<dbReference type="Pfam" id="PF13292">
    <property type="entry name" value="DXP_synthase_N"/>
    <property type="match status" value="1"/>
</dbReference>
<comment type="cofactor">
    <cofactor evidence="10">
        <name>thiamine diphosphate</name>
        <dbReference type="ChEBI" id="CHEBI:58937"/>
    </cofactor>
    <text evidence="10">Binds 1 thiamine pyrophosphate per subunit.</text>
</comment>
<comment type="similarity">
    <text evidence="2 10">Belongs to the transketolase family. DXPS subfamily.</text>
</comment>
<comment type="cofactor">
    <cofactor evidence="10">
        <name>Mg(2+)</name>
        <dbReference type="ChEBI" id="CHEBI:18420"/>
    </cofactor>
    <text evidence="10">Binds 1 Mg(2+) ion per subunit.</text>
</comment>
<dbReference type="GO" id="GO:0019288">
    <property type="term" value="P:isopentenyl diphosphate biosynthetic process, methylerythritol 4-phosphate pathway"/>
    <property type="evidence" value="ECO:0007669"/>
    <property type="project" value="TreeGrafter"/>
</dbReference>
<dbReference type="OrthoDB" id="9803371at2"/>
<feature type="binding site" evidence="10">
    <location>
        <position position="176"/>
    </location>
    <ligand>
        <name>thiamine diphosphate</name>
        <dbReference type="ChEBI" id="CHEBI:58937"/>
    </ligand>
</feature>
<dbReference type="Pfam" id="PF02780">
    <property type="entry name" value="Transketolase_C"/>
    <property type="match status" value="1"/>
</dbReference>
<evidence type="ECO:0000256" key="8">
    <source>
        <dbReference type="ARBA" id="ARBA00023052"/>
    </source>
</evidence>
<dbReference type="InterPro" id="IPR020826">
    <property type="entry name" value="Transketolase_BS"/>
</dbReference>
<comment type="pathway">
    <text evidence="1 10">Metabolic intermediate biosynthesis; 1-deoxy-D-xylulose 5-phosphate biosynthesis; 1-deoxy-D-xylulose 5-phosphate from D-glyceraldehyde 3-phosphate and pyruvate: step 1/1.</text>
</comment>
<comment type="function">
    <text evidence="10">Catalyzes the acyloin condensation reaction between C atoms 2 and 3 of pyruvate and glyceraldehyde 3-phosphate to yield 1-deoxy-D-xylulose-5-phosphate (DXP).</text>
</comment>
<dbReference type="Proteomes" id="UP000017052">
    <property type="component" value="Unassembled WGS sequence"/>
</dbReference>
<dbReference type="AlphaFoldDB" id="U2QCW2"/>
<dbReference type="GO" id="GO:0009228">
    <property type="term" value="P:thiamine biosynthetic process"/>
    <property type="evidence" value="ECO:0007669"/>
    <property type="project" value="UniProtKB-UniRule"/>
</dbReference>
<accession>U2QCW2</accession>
<keyword evidence="4 10" id="KW-0808">Transferase</keyword>
<proteinExistence type="inferred from homology"/>
<dbReference type="RefSeq" id="WP_021797977.1">
    <property type="nucleotide sequence ID" value="NZ_ACVN02000219.1"/>
</dbReference>
<evidence type="ECO:0000313" key="12">
    <source>
        <dbReference type="EMBL" id="ERK54266.1"/>
    </source>
</evidence>
<sequence length="626" mass="66834">MALLDRIRKPSDLRTLTAGELRSLAQEIRQFLVTNVARTGGHLGPNLGVVELTMAIHLVFDSPKDPIVFDVGHQSYVHKILTGRADGFDRLRQKGGLSGYPNRGESEHDWFENSHASAGLSWSEGMARAFALTGQRDRTVVTVVGDGALTGGMAWEAFNNIADEPELPMVIVVNDNGRSYSPTVGGLSRQLSGLRTDPRYERAMESLKANVSHTPLVGRPAYDLLHGLKIGLKDVLAPQGLFSDLGLKYIGPIDGHDLEALTVAMRQAKGFGGPVIVHAITRKGKGFVPAENHERDRFHAIGRIDECTGEPLTPSVEATWTDAFGAELVALGAEREDLVALTAAMLHPVGLGRFAAAHPDRVFDVGIAEQHAMGAAAGMARAGLHPIVAVYSSFLNRAFDQLLLDVGMHHLGVTVVLDRAGVTGSDGASHDGVWDCSIAGLVPGIHLACPRDATRLRAALREAVDIDDAPSLIRYSKDKLPDPIEAVDRRDGVDVLARGERPEVLLIGFGQLTGTALGVARILAARGLSVTVVDPLWALPMAEPLLAMAAEHALVVTIEDNQVVGGLGSQLELALDAASVEVPMRQFGIPQEYLPVATRAEVLSDLGLTAEPIAESVAATWSRLAR</sequence>
<evidence type="ECO:0000256" key="7">
    <source>
        <dbReference type="ARBA" id="ARBA00022977"/>
    </source>
</evidence>
<dbReference type="InterPro" id="IPR009014">
    <property type="entry name" value="Transketo_C/PFOR_II"/>
</dbReference>
<feature type="binding site" evidence="10">
    <location>
        <begin position="114"/>
        <end position="116"/>
    </location>
    <ligand>
        <name>thiamine diphosphate</name>
        <dbReference type="ChEBI" id="CHEBI:58937"/>
    </ligand>
</feature>
<dbReference type="GO" id="GO:0030976">
    <property type="term" value="F:thiamine pyrophosphate binding"/>
    <property type="evidence" value="ECO:0007669"/>
    <property type="project" value="UniProtKB-UniRule"/>
</dbReference>
<feature type="binding site" evidence="10">
    <location>
        <position position="146"/>
    </location>
    <ligand>
        <name>Mg(2+)</name>
        <dbReference type="ChEBI" id="CHEBI:18420"/>
    </ligand>
</feature>
<dbReference type="GO" id="GO:0005829">
    <property type="term" value="C:cytosol"/>
    <property type="evidence" value="ECO:0007669"/>
    <property type="project" value="TreeGrafter"/>
</dbReference>
<dbReference type="UniPathway" id="UPA00064">
    <property type="reaction ID" value="UER00091"/>
</dbReference>
<dbReference type="GO" id="GO:0016114">
    <property type="term" value="P:terpenoid biosynthetic process"/>
    <property type="evidence" value="ECO:0007669"/>
    <property type="project" value="UniProtKB-UniRule"/>
</dbReference>
<dbReference type="SUPFAM" id="SSF52922">
    <property type="entry name" value="TK C-terminal domain-like"/>
    <property type="match status" value="1"/>
</dbReference>
<evidence type="ECO:0000256" key="2">
    <source>
        <dbReference type="ARBA" id="ARBA00011081"/>
    </source>
</evidence>
<keyword evidence="9 10" id="KW-0414">Isoprene biosynthesis</keyword>
<dbReference type="InterPro" id="IPR005477">
    <property type="entry name" value="Dxylulose-5-P_synthase"/>
</dbReference>
<evidence type="ECO:0000256" key="3">
    <source>
        <dbReference type="ARBA" id="ARBA00011738"/>
    </source>
</evidence>
<organism evidence="12 13">
    <name type="scientific">Propionibacterium acidifaciens F0233</name>
    <dbReference type="NCBI Taxonomy" id="553198"/>
    <lineage>
        <taxon>Bacteria</taxon>
        <taxon>Bacillati</taxon>
        <taxon>Actinomycetota</taxon>
        <taxon>Actinomycetes</taxon>
        <taxon>Propionibacteriales</taxon>
        <taxon>Propionibacteriaceae</taxon>
        <taxon>Propionibacterium</taxon>
    </lineage>
</organism>
<dbReference type="GeneID" id="95358839"/>
<dbReference type="InterPro" id="IPR049557">
    <property type="entry name" value="Transketolase_CS"/>
</dbReference>
<protein>
    <recommendedName>
        <fullName evidence="10">1-deoxy-D-xylulose-5-phosphate synthase</fullName>
        <ecNumber evidence="10">2.2.1.7</ecNumber>
    </recommendedName>
    <alternativeName>
        <fullName evidence="10">1-deoxyxylulose-5-phosphate synthase</fullName>
        <shortName evidence="10">DXP synthase</shortName>
        <shortName evidence="10">DXPS</shortName>
    </alternativeName>
</protein>
<evidence type="ECO:0000256" key="6">
    <source>
        <dbReference type="ARBA" id="ARBA00022842"/>
    </source>
</evidence>
<dbReference type="CDD" id="cd02007">
    <property type="entry name" value="TPP_DXS"/>
    <property type="match status" value="1"/>
</dbReference>
<comment type="catalytic activity">
    <reaction evidence="10">
        <text>D-glyceraldehyde 3-phosphate + pyruvate + H(+) = 1-deoxy-D-xylulose 5-phosphate + CO2</text>
        <dbReference type="Rhea" id="RHEA:12605"/>
        <dbReference type="ChEBI" id="CHEBI:15361"/>
        <dbReference type="ChEBI" id="CHEBI:15378"/>
        <dbReference type="ChEBI" id="CHEBI:16526"/>
        <dbReference type="ChEBI" id="CHEBI:57792"/>
        <dbReference type="ChEBI" id="CHEBI:59776"/>
        <dbReference type="EC" id="2.2.1.7"/>
    </reaction>
</comment>
<dbReference type="NCBIfam" id="NF003933">
    <property type="entry name" value="PRK05444.2-2"/>
    <property type="match status" value="1"/>
</dbReference>
<dbReference type="HAMAP" id="MF_00315">
    <property type="entry name" value="DXP_synth"/>
    <property type="match status" value="1"/>
</dbReference>
<gene>
    <name evidence="10 12" type="primary">dxs</name>
    <name evidence="12" type="ORF">HMPREF0682_1391</name>
</gene>
<feature type="binding site" evidence="10">
    <location>
        <position position="287"/>
    </location>
    <ligand>
        <name>thiamine diphosphate</name>
        <dbReference type="ChEBI" id="CHEBI:58937"/>
    </ligand>
</feature>
<evidence type="ECO:0000259" key="11">
    <source>
        <dbReference type="SMART" id="SM00861"/>
    </source>
</evidence>
<dbReference type="GO" id="GO:0000287">
    <property type="term" value="F:magnesium ion binding"/>
    <property type="evidence" value="ECO:0007669"/>
    <property type="project" value="UniProtKB-UniRule"/>
</dbReference>
<evidence type="ECO:0000256" key="5">
    <source>
        <dbReference type="ARBA" id="ARBA00022723"/>
    </source>
</evidence>
<dbReference type="EC" id="2.2.1.7" evidence="10"/>
<keyword evidence="13" id="KW-1185">Reference proteome</keyword>
<feature type="binding site" evidence="10">
    <location>
        <position position="73"/>
    </location>
    <ligand>
        <name>thiamine diphosphate</name>
        <dbReference type="ChEBI" id="CHEBI:58937"/>
    </ligand>
</feature>
<evidence type="ECO:0000256" key="4">
    <source>
        <dbReference type="ARBA" id="ARBA00022679"/>
    </source>
</evidence>
<feature type="binding site" evidence="10">
    <location>
        <position position="369"/>
    </location>
    <ligand>
        <name>thiamine diphosphate</name>
        <dbReference type="ChEBI" id="CHEBI:58937"/>
    </ligand>
</feature>
<comment type="subunit">
    <text evidence="3 10">Homodimer.</text>
</comment>
<evidence type="ECO:0000256" key="9">
    <source>
        <dbReference type="ARBA" id="ARBA00023229"/>
    </source>
</evidence>
<name>U2QCW2_9ACTN</name>
<evidence type="ECO:0000256" key="10">
    <source>
        <dbReference type="HAMAP-Rule" id="MF_00315"/>
    </source>
</evidence>
<feature type="binding site" evidence="10">
    <location>
        <position position="176"/>
    </location>
    <ligand>
        <name>Mg(2+)</name>
        <dbReference type="ChEBI" id="CHEBI:18420"/>
    </ligand>
</feature>
<dbReference type="Gene3D" id="3.40.50.970">
    <property type="match status" value="2"/>
</dbReference>
<dbReference type="PROSITE" id="PS00802">
    <property type="entry name" value="TRANSKETOLASE_2"/>
    <property type="match status" value="1"/>
</dbReference>
<dbReference type="PANTHER" id="PTHR43322">
    <property type="entry name" value="1-D-DEOXYXYLULOSE 5-PHOSPHATE SYNTHASE-RELATED"/>
    <property type="match status" value="1"/>
</dbReference>
<keyword evidence="7 10" id="KW-0784">Thiamine biosynthesis</keyword>
<dbReference type="NCBIfam" id="TIGR00204">
    <property type="entry name" value="dxs"/>
    <property type="match status" value="1"/>
</dbReference>
<dbReference type="InterPro" id="IPR029061">
    <property type="entry name" value="THDP-binding"/>
</dbReference>
<dbReference type="EMBL" id="ACVN02000219">
    <property type="protein sequence ID" value="ERK54266.1"/>
    <property type="molecule type" value="Genomic_DNA"/>
</dbReference>
<dbReference type="Gene3D" id="3.40.50.920">
    <property type="match status" value="1"/>
</dbReference>
<reference evidence="12" key="1">
    <citation type="submission" date="2013-08" db="EMBL/GenBank/DDBJ databases">
        <authorList>
            <person name="Durkin A.S."/>
            <person name="Haft D.R."/>
            <person name="McCorrison J."/>
            <person name="Torralba M."/>
            <person name="Gillis M."/>
            <person name="Haft D.H."/>
            <person name="Methe B."/>
            <person name="Sutton G."/>
            <person name="Nelson K.E."/>
        </authorList>
    </citation>
    <scope>NUCLEOTIDE SEQUENCE [LARGE SCALE GENOMIC DNA]</scope>
    <source>
        <strain evidence="12">F0233</strain>
    </source>
</reference>
<dbReference type="SUPFAM" id="SSF52518">
    <property type="entry name" value="Thiamin diphosphate-binding fold (THDP-binding)"/>
    <property type="match status" value="2"/>
</dbReference>
<dbReference type="Pfam" id="PF02779">
    <property type="entry name" value="Transket_pyr"/>
    <property type="match status" value="1"/>
</dbReference>
<keyword evidence="5 10" id="KW-0479">Metal-binding</keyword>
<dbReference type="InterPro" id="IPR033248">
    <property type="entry name" value="Transketolase_C"/>
</dbReference>
<keyword evidence="8 10" id="KW-0786">Thiamine pyrophosphate</keyword>
<evidence type="ECO:0000313" key="13">
    <source>
        <dbReference type="Proteomes" id="UP000017052"/>
    </source>
</evidence>
<dbReference type="SMART" id="SM00861">
    <property type="entry name" value="Transket_pyr"/>
    <property type="match status" value="1"/>
</dbReference>
<dbReference type="InterPro" id="IPR005475">
    <property type="entry name" value="Transketolase-like_Pyr-bd"/>
</dbReference>
<dbReference type="PANTHER" id="PTHR43322:SF5">
    <property type="entry name" value="1-DEOXY-D-XYLULOSE-5-PHOSPHATE SYNTHASE, CHLOROPLASTIC"/>
    <property type="match status" value="1"/>
</dbReference>
<feature type="binding site" evidence="10">
    <location>
        <begin position="147"/>
        <end position="148"/>
    </location>
    <ligand>
        <name>thiamine diphosphate</name>
        <dbReference type="ChEBI" id="CHEBI:58937"/>
    </ligand>
</feature>
<comment type="caution">
    <text evidence="12">The sequence shown here is derived from an EMBL/GenBank/DDBJ whole genome shotgun (WGS) entry which is preliminary data.</text>
</comment>
<evidence type="ECO:0000256" key="1">
    <source>
        <dbReference type="ARBA" id="ARBA00004980"/>
    </source>
</evidence>
<dbReference type="GO" id="GO:0008661">
    <property type="term" value="F:1-deoxy-D-xylulose-5-phosphate synthase activity"/>
    <property type="evidence" value="ECO:0007669"/>
    <property type="project" value="UniProtKB-UniRule"/>
</dbReference>